<accession>A0AAE4FRJ3</accession>
<dbReference type="InterPro" id="IPR008306">
    <property type="entry name" value="UCP018008"/>
</dbReference>
<name>A0AAE4FRJ3_9CYAN</name>
<keyword evidence="2" id="KW-1185">Reference proteome</keyword>
<evidence type="ECO:0000313" key="1">
    <source>
        <dbReference type="EMBL" id="MDS3860379.1"/>
    </source>
</evidence>
<organism evidence="1 2">
    <name type="scientific">Pseudocalidococcus azoricus BACA0444</name>
    <dbReference type="NCBI Taxonomy" id="2918990"/>
    <lineage>
        <taxon>Bacteria</taxon>
        <taxon>Bacillati</taxon>
        <taxon>Cyanobacteriota</taxon>
        <taxon>Cyanophyceae</taxon>
        <taxon>Acaryochloridales</taxon>
        <taxon>Thermosynechococcaceae</taxon>
        <taxon>Pseudocalidococcus</taxon>
        <taxon>Pseudocalidococcus azoricus</taxon>
    </lineage>
</organism>
<evidence type="ECO:0000313" key="2">
    <source>
        <dbReference type="Proteomes" id="UP001268256"/>
    </source>
</evidence>
<dbReference type="RefSeq" id="WP_322877658.1">
    <property type="nucleotide sequence ID" value="NZ_JAVMIP010000004.1"/>
</dbReference>
<dbReference type="Proteomes" id="UP001268256">
    <property type="component" value="Unassembled WGS sequence"/>
</dbReference>
<dbReference type="InterPro" id="IPR007362">
    <property type="entry name" value="DUF429"/>
</dbReference>
<dbReference type="EMBL" id="JAVMIP010000004">
    <property type="protein sequence ID" value="MDS3860379.1"/>
    <property type="molecule type" value="Genomic_DNA"/>
</dbReference>
<comment type="caution">
    <text evidence="1">The sequence shown here is derived from an EMBL/GenBank/DDBJ whole genome shotgun (WGS) entry which is preliminary data.</text>
</comment>
<sequence>MYFLGVDLGWVSGASGLCCLAWDSSQLRLMDLRCEIDLEAILAWIESWLPDHAPGLVAVDAPTLIPNATGMRTCDRQAHQRLGRYDAGCYPANQGLSFAARTVGFSELLRERGFNHAPIIQARASGRYQIEVFPHAGTVQLFNLNQIIKYKKGRIAERQAGLNQLRDLILEKFPQLHPPLEIAELPEIPVQVSLKQLKAIEDQLDALICAYMGAYWWAWGLEKNWVLGGQEFRPQPTQSQDYLNTGFIVIPQPQQ</sequence>
<protein>
    <submittedName>
        <fullName evidence="1">DUF429 domain-containing protein</fullName>
    </submittedName>
</protein>
<proteinExistence type="predicted"/>
<dbReference type="AlphaFoldDB" id="A0AAE4FRJ3"/>
<gene>
    <name evidence="1" type="ORF">RIF25_06110</name>
</gene>
<dbReference type="PIRSF" id="PIRSF018008">
    <property type="entry name" value="UCP018008"/>
    <property type="match status" value="1"/>
</dbReference>
<dbReference type="Pfam" id="PF04250">
    <property type="entry name" value="DUF429"/>
    <property type="match status" value="1"/>
</dbReference>
<reference evidence="2" key="1">
    <citation type="submission" date="2023-07" db="EMBL/GenBank/DDBJ databases">
        <authorList>
            <person name="Luz R."/>
            <person name="Cordeiro R."/>
            <person name="Fonseca A."/>
            <person name="Goncalves V."/>
        </authorList>
    </citation>
    <scope>NUCLEOTIDE SEQUENCE [LARGE SCALE GENOMIC DNA]</scope>
    <source>
        <strain evidence="2">BACA0444</strain>
    </source>
</reference>